<proteinExistence type="predicted"/>
<accession>A0AAD7B4I0</accession>
<evidence type="ECO:0000313" key="4">
    <source>
        <dbReference type="Proteomes" id="UP001221142"/>
    </source>
</evidence>
<gene>
    <name evidence="3" type="ORF">FB45DRAFT_1066418</name>
</gene>
<dbReference type="EMBL" id="JARKIF010000037">
    <property type="protein sequence ID" value="KAJ7609826.1"/>
    <property type="molecule type" value="Genomic_DNA"/>
</dbReference>
<name>A0AAD7B4I0_9AGAR</name>
<evidence type="ECO:0000256" key="1">
    <source>
        <dbReference type="SAM" id="MobiDB-lite"/>
    </source>
</evidence>
<protein>
    <recommendedName>
        <fullName evidence="2">Chitin-binding type-4 domain-containing protein</fullName>
    </recommendedName>
</protein>
<keyword evidence="4" id="KW-1185">Reference proteome</keyword>
<dbReference type="InterPro" id="IPR004302">
    <property type="entry name" value="Cellulose/chitin-bd_N"/>
</dbReference>
<dbReference type="AlphaFoldDB" id="A0AAD7B4I0"/>
<comment type="caution">
    <text evidence="3">The sequence shown here is derived from an EMBL/GenBank/DDBJ whole genome shotgun (WGS) entry which is preliminary data.</text>
</comment>
<organism evidence="3 4">
    <name type="scientific">Roridomyces roridus</name>
    <dbReference type="NCBI Taxonomy" id="1738132"/>
    <lineage>
        <taxon>Eukaryota</taxon>
        <taxon>Fungi</taxon>
        <taxon>Dikarya</taxon>
        <taxon>Basidiomycota</taxon>
        <taxon>Agaricomycotina</taxon>
        <taxon>Agaricomycetes</taxon>
        <taxon>Agaricomycetidae</taxon>
        <taxon>Agaricales</taxon>
        <taxon>Marasmiineae</taxon>
        <taxon>Mycenaceae</taxon>
        <taxon>Roridomyces</taxon>
    </lineage>
</organism>
<reference evidence="3" key="1">
    <citation type="submission" date="2023-03" db="EMBL/GenBank/DDBJ databases">
        <title>Massive genome expansion in bonnet fungi (Mycena s.s.) driven by repeated elements and novel gene families across ecological guilds.</title>
        <authorList>
            <consortium name="Lawrence Berkeley National Laboratory"/>
            <person name="Harder C.B."/>
            <person name="Miyauchi S."/>
            <person name="Viragh M."/>
            <person name="Kuo A."/>
            <person name="Thoen E."/>
            <person name="Andreopoulos B."/>
            <person name="Lu D."/>
            <person name="Skrede I."/>
            <person name="Drula E."/>
            <person name="Henrissat B."/>
            <person name="Morin E."/>
            <person name="Kohler A."/>
            <person name="Barry K."/>
            <person name="LaButti K."/>
            <person name="Morin E."/>
            <person name="Salamov A."/>
            <person name="Lipzen A."/>
            <person name="Mereny Z."/>
            <person name="Hegedus B."/>
            <person name="Baldrian P."/>
            <person name="Stursova M."/>
            <person name="Weitz H."/>
            <person name="Taylor A."/>
            <person name="Grigoriev I.V."/>
            <person name="Nagy L.G."/>
            <person name="Martin F."/>
            <person name="Kauserud H."/>
        </authorList>
    </citation>
    <scope>NUCLEOTIDE SEQUENCE</scope>
    <source>
        <strain evidence="3">9284</strain>
    </source>
</reference>
<evidence type="ECO:0000259" key="2">
    <source>
        <dbReference type="Pfam" id="PF03067"/>
    </source>
</evidence>
<dbReference type="Gene3D" id="2.70.50.50">
    <property type="entry name" value="chitin-binding protein cbp21"/>
    <property type="match status" value="1"/>
</dbReference>
<dbReference type="Proteomes" id="UP001221142">
    <property type="component" value="Unassembled WGS sequence"/>
</dbReference>
<dbReference type="Pfam" id="PF03067">
    <property type="entry name" value="LPMO_10"/>
    <property type="match status" value="1"/>
</dbReference>
<evidence type="ECO:0000313" key="3">
    <source>
        <dbReference type="EMBL" id="KAJ7609826.1"/>
    </source>
</evidence>
<feature type="domain" description="Chitin-binding type-4" evidence="2">
    <location>
        <begin position="69"/>
        <end position="106"/>
    </location>
</feature>
<feature type="region of interest" description="Disordered" evidence="1">
    <location>
        <begin position="164"/>
        <end position="199"/>
    </location>
</feature>
<sequence>MPRWSPDHDVICTASLLAFKFLSTTTLPPRFIARPALTTIFQRPSFSMDDGLRLVSRHNVHFRPRRPRRASVTHTVPLKGYTGQQTILARWNIADTPNAFYSCLDLNIGGSCTGSGSGAGNTSTAAASSASGSTASVASTPPASTGSVAASSVAVTSVAASTTVTSGAGASTPSPSLSSTPSITTSASTSSSTSANAGPAFDPAGAKNVGNGVGTQFIGGQCLSAADCASGCCAGPSGICSGVGAQTQAGKTGCGFVSGGSAVSKRMHRLRRGEAHSLRPAVVV</sequence>
<dbReference type="SUPFAM" id="SSF81296">
    <property type="entry name" value="E set domains"/>
    <property type="match status" value="1"/>
</dbReference>
<dbReference type="InterPro" id="IPR014756">
    <property type="entry name" value="Ig_E-set"/>
</dbReference>